<organism evidence="2 3">
    <name type="scientific">Tilletia indica</name>
    <dbReference type="NCBI Taxonomy" id="43049"/>
    <lineage>
        <taxon>Eukaryota</taxon>
        <taxon>Fungi</taxon>
        <taxon>Dikarya</taxon>
        <taxon>Basidiomycota</taxon>
        <taxon>Ustilaginomycotina</taxon>
        <taxon>Exobasidiomycetes</taxon>
        <taxon>Tilletiales</taxon>
        <taxon>Tilletiaceae</taxon>
        <taxon>Tilletia</taxon>
    </lineage>
</organism>
<dbReference type="AlphaFoldDB" id="A0A8T8SG97"/>
<comment type="caution">
    <text evidence="2">The sequence shown here is derived from an EMBL/GenBank/DDBJ whole genome shotgun (WGS) entry which is preliminary data.</text>
</comment>
<reference evidence="2" key="1">
    <citation type="submission" date="2016-04" db="EMBL/GenBank/DDBJ databases">
        <authorList>
            <person name="Nguyen H.D."/>
            <person name="Samba Siva P."/>
            <person name="Cullis J."/>
            <person name="Levesque C.A."/>
            <person name="Hambleton S."/>
        </authorList>
    </citation>
    <scope>NUCLEOTIDE SEQUENCE</scope>
    <source>
        <strain evidence="2">DAOMC 236416</strain>
    </source>
</reference>
<keyword evidence="3" id="KW-1185">Reference proteome</keyword>
<reference evidence="2" key="2">
    <citation type="journal article" date="2019" name="IMA Fungus">
        <title>Genome sequencing and comparison of five Tilletia species to identify candidate genes for the detection of regulated species infecting wheat.</title>
        <authorList>
            <person name="Nguyen H.D.T."/>
            <person name="Sultana T."/>
            <person name="Kesanakurti P."/>
            <person name="Hambleton S."/>
        </authorList>
    </citation>
    <scope>NUCLEOTIDE SEQUENCE</scope>
    <source>
        <strain evidence="2">DAOMC 236416</strain>
    </source>
</reference>
<dbReference type="EMBL" id="LWDF02001263">
    <property type="protein sequence ID" value="KAE8239605.1"/>
    <property type="molecule type" value="Genomic_DNA"/>
</dbReference>
<feature type="compositionally biased region" description="Low complexity" evidence="1">
    <location>
        <begin position="297"/>
        <end position="315"/>
    </location>
</feature>
<dbReference type="PANTHER" id="PTHR47481">
    <property type="match status" value="1"/>
</dbReference>
<sequence>MTTITPSPEVTIASADADSIGITICGSSMGSYTHILAKLIRGQQNGSSNEVKLAKNITLLEGKSTWLLWRSKVASALTPHLEGRLWYLIHGHPATSVEAYRKIFATTDGKPIDVDEAKAYRDTDLTQAGSVLVNTLGTKTSQDVASHVTGDGIDGQAVWQTLFRRYSGKDMASQQAAELNLAVYSLGDKTVQDVTQDLELLFSQIFMSSGDPVNETRKIGVALRIFTNTRFDSLRATIQNSWQNGQKYTFDEVMSRFSGEESLRPLAASTAAGSTVADGARAFRVEQGPSANHRSQNQATRGGNRTNNNRRQGGNSARTASKCWWCDIVGHRVQVCSRRLAGHPPNPNGQVARERSGQTQTYGSHSLEHSSPAAMNARLALLENSYLQASALYAGPGSQHRPHAAPVMHHNGVGSFPSSHGHYHHPPALANRISELPVQQPAAYTLAQRLGDFGEGASFGNTH</sequence>
<proteinExistence type="predicted"/>
<name>A0A8T8SG97_9BASI</name>
<feature type="region of interest" description="Disordered" evidence="1">
    <location>
        <begin position="286"/>
        <end position="317"/>
    </location>
</feature>
<evidence type="ECO:0000313" key="3">
    <source>
        <dbReference type="Proteomes" id="UP000077521"/>
    </source>
</evidence>
<evidence type="ECO:0000256" key="1">
    <source>
        <dbReference type="SAM" id="MobiDB-lite"/>
    </source>
</evidence>
<dbReference type="PANTHER" id="PTHR47481:SF14">
    <property type="entry name" value="RETROTRANSPOSON COPIA-LIKE N-TERMINAL DOMAIN-CONTAINING PROTEIN"/>
    <property type="match status" value="1"/>
</dbReference>
<feature type="region of interest" description="Disordered" evidence="1">
    <location>
        <begin position="340"/>
        <end position="368"/>
    </location>
</feature>
<protein>
    <submittedName>
        <fullName evidence="2">Uncharacterized protein</fullName>
    </submittedName>
</protein>
<dbReference type="Proteomes" id="UP000077521">
    <property type="component" value="Unassembled WGS sequence"/>
</dbReference>
<gene>
    <name evidence="2" type="ORF">A4X13_0g8123</name>
</gene>
<accession>A0A8T8SG97</accession>
<evidence type="ECO:0000313" key="2">
    <source>
        <dbReference type="EMBL" id="KAE8239605.1"/>
    </source>
</evidence>